<feature type="domain" description="F-box" evidence="1">
    <location>
        <begin position="37"/>
        <end position="84"/>
    </location>
</feature>
<dbReference type="InterPro" id="IPR032675">
    <property type="entry name" value="LRR_dom_sf"/>
</dbReference>
<name>A0AA38MNH5_9CUCU</name>
<gene>
    <name evidence="2" type="ORF">Zmor_000333</name>
</gene>
<dbReference type="SUPFAM" id="SSF81383">
    <property type="entry name" value="F-box domain"/>
    <property type="match status" value="1"/>
</dbReference>
<dbReference type="Gene3D" id="3.80.10.10">
    <property type="entry name" value="Ribonuclease Inhibitor"/>
    <property type="match status" value="1"/>
</dbReference>
<dbReference type="InterPro" id="IPR001810">
    <property type="entry name" value="F-box_dom"/>
</dbReference>
<evidence type="ECO:0000259" key="1">
    <source>
        <dbReference type="PROSITE" id="PS50181"/>
    </source>
</evidence>
<dbReference type="Pfam" id="PF12937">
    <property type="entry name" value="F-box-like"/>
    <property type="match status" value="1"/>
</dbReference>
<dbReference type="EMBL" id="JALNTZ010000001">
    <property type="protein sequence ID" value="KAJ3664790.1"/>
    <property type="molecule type" value="Genomic_DNA"/>
</dbReference>
<accession>A0AA38MNH5</accession>
<dbReference type="PROSITE" id="PS50181">
    <property type="entry name" value="FBOX"/>
    <property type="match status" value="1"/>
</dbReference>
<reference evidence="2" key="1">
    <citation type="journal article" date="2023" name="G3 (Bethesda)">
        <title>Whole genome assemblies of Zophobas morio and Tenebrio molitor.</title>
        <authorList>
            <person name="Kaur S."/>
            <person name="Stinson S.A."/>
            <person name="diCenzo G.C."/>
        </authorList>
    </citation>
    <scope>NUCLEOTIDE SEQUENCE</scope>
    <source>
        <strain evidence="2">QUZm001</strain>
    </source>
</reference>
<evidence type="ECO:0000313" key="3">
    <source>
        <dbReference type="Proteomes" id="UP001168821"/>
    </source>
</evidence>
<keyword evidence="3" id="KW-1185">Reference proteome</keyword>
<organism evidence="2 3">
    <name type="scientific">Zophobas morio</name>
    <dbReference type="NCBI Taxonomy" id="2755281"/>
    <lineage>
        <taxon>Eukaryota</taxon>
        <taxon>Metazoa</taxon>
        <taxon>Ecdysozoa</taxon>
        <taxon>Arthropoda</taxon>
        <taxon>Hexapoda</taxon>
        <taxon>Insecta</taxon>
        <taxon>Pterygota</taxon>
        <taxon>Neoptera</taxon>
        <taxon>Endopterygota</taxon>
        <taxon>Coleoptera</taxon>
        <taxon>Polyphaga</taxon>
        <taxon>Cucujiformia</taxon>
        <taxon>Tenebrionidae</taxon>
        <taxon>Zophobas</taxon>
    </lineage>
</organism>
<evidence type="ECO:0000313" key="2">
    <source>
        <dbReference type="EMBL" id="KAJ3664790.1"/>
    </source>
</evidence>
<dbReference type="Proteomes" id="UP001168821">
    <property type="component" value="Unassembled WGS sequence"/>
</dbReference>
<proteinExistence type="predicted"/>
<comment type="caution">
    <text evidence="2">The sequence shown here is derived from an EMBL/GenBank/DDBJ whole genome shotgun (WGS) entry which is preliminary data.</text>
</comment>
<sequence length="227" mass="26555">MLWFDKKPYNLRNQAGHKRKAPINTQLPIEKKRLRNFDHINSLPNEILLYIFSFLHIEDLYFNVRPVCTRWHAIAMMSSAWTNVSASRNIPTHIVKRWIQSSPLIKRFKISNRNDADVIVENVAKYSALLESITIEDCWGSPERIYLRSSALCKLLTRCKNLGKINFDRVKIRSCKFFKLLAKRKNHAQSFQLSYIGPVTNKQFNALKESCSGWIFTEFIEIDDSSD</sequence>
<dbReference type="InterPro" id="IPR036047">
    <property type="entry name" value="F-box-like_dom_sf"/>
</dbReference>
<protein>
    <recommendedName>
        <fullName evidence="1">F-box domain-containing protein</fullName>
    </recommendedName>
</protein>
<dbReference type="AlphaFoldDB" id="A0AA38MNH5"/>